<protein>
    <submittedName>
        <fullName evidence="5">WD40-repeat-containing domain protein</fullName>
    </submittedName>
</protein>
<dbReference type="SMART" id="SM00320">
    <property type="entry name" value="WD40"/>
    <property type="match status" value="6"/>
</dbReference>
<dbReference type="PROSITE" id="PS50294">
    <property type="entry name" value="WD_REPEATS_REGION"/>
    <property type="match status" value="2"/>
</dbReference>
<proteinExistence type="predicted"/>
<accession>A0A4P9Y1L7</accession>
<dbReference type="GO" id="GO:0005634">
    <property type="term" value="C:nucleus"/>
    <property type="evidence" value="ECO:0007669"/>
    <property type="project" value="TreeGrafter"/>
</dbReference>
<dbReference type="InterPro" id="IPR001680">
    <property type="entry name" value="WD40_rpt"/>
</dbReference>
<dbReference type="PRINTS" id="PR00320">
    <property type="entry name" value="GPROTEINBRPT"/>
</dbReference>
<feature type="repeat" description="WD" evidence="3">
    <location>
        <begin position="124"/>
        <end position="163"/>
    </location>
</feature>
<feature type="repeat" description="WD" evidence="3">
    <location>
        <begin position="305"/>
        <end position="347"/>
    </location>
</feature>
<reference evidence="6" key="1">
    <citation type="journal article" date="2018" name="Nat. Microbiol.">
        <title>Leveraging single-cell genomics to expand the fungal tree of life.</title>
        <authorList>
            <person name="Ahrendt S.R."/>
            <person name="Quandt C.A."/>
            <person name="Ciobanu D."/>
            <person name="Clum A."/>
            <person name="Salamov A."/>
            <person name="Andreopoulos B."/>
            <person name="Cheng J.F."/>
            <person name="Woyke T."/>
            <person name="Pelin A."/>
            <person name="Henrissat B."/>
            <person name="Reynolds N.K."/>
            <person name="Benny G.L."/>
            <person name="Smith M.E."/>
            <person name="James T.Y."/>
            <person name="Grigoriev I.V."/>
        </authorList>
    </citation>
    <scope>NUCLEOTIDE SEQUENCE [LARGE SCALE GENOMIC DNA]</scope>
</reference>
<dbReference type="PANTHER" id="PTHR22847">
    <property type="entry name" value="WD40 REPEAT PROTEIN"/>
    <property type="match status" value="1"/>
</dbReference>
<dbReference type="Proteomes" id="UP000267251">
    <property type="component" value="Unassembled WGS sequence"/>
</dbReference>
<dbReference type="InterPro" id="IPR036322">
    <property type="entry name" value="WD40_repeat_dom_sf"/>
</dbReference>
<gene>
    <name evidence="5" type="ORF">BJ684DRAFT_11090</name>
</gene>
<dbReference type="PANTHER" id="PTHR22847:SF730">
    <property type="entry name" value="FUNGAL PROTEIN"/>
    <property type="match status" value="1"/>
</dbReference>
<evidence type="ECO:0000256" key="4">
    <source>
        <dbReference type="SAM" id="MobiDB-lite"/>
    </source>
</evidence>
<feature type="repeat" description="WD" evidence="3">
    <location>
        <begin position="263"/>
        <end position="304"/>
    </location>
</feature>
<feature type="non-terminal residue" evidence="5">
    <location>
        <position position="1"/>
    </location>
</feature>
<dbReference type="AlphaFoldDB" id="A0A4P9Y1L7"/>
<sequence>LAMNDPLGPSIASDSSTLFQTDAALDEAERRSKLAKLELGSPVKVGSKVLCMQVTKGDIAWVGCANHTARRINLKTGTLNRVYQGHGGPVTAIGTGASGELYTGSWDKTLRKWDASTRECQRIYQGHTDFVRALVVAPPFLYSGSTDKTLRRWRISDGQCDRVFEGHTRGIEAMVLLDSGSESEAEAGEDKTLLYSASSDRTIRVWDVESGVCLRVLEGHLTTIYALVPGMDGSDLWSGSADKDVLQWDLTLPDGPGEPNKVLPPHPDVIKTLLVTGAGRYLVTGGRDECVRVWEVSTGKCVGLFEGHYDEVVALASSTLRASLIYSASLDGTIRQWELTDAGLSSSSRARGDALKKTLKAPKTSDTGSGGLMTEEEERELAELMGSD</sequence>
<dbReference type="EMBL" id="KZ988229">
    <property type="protein sequence ID" value="RKP12718.1"/>
    <property type="molecule type" value="Genomic_DNA"/>
</dbReference>
<dbReference type="Pfam" id="PF00400">
    <property type="entry name" value="WD40"/>
    <property type="match status" value="6"/>
</dbReference>
<dbReference type="InterPro" id="IPR019775">
    <property type="entry name" value="WD40_repeat_CS"/>
</dbReference>
<dbReference type="PROSITE" id="PS50082">
    <property type="entry name" value="WD_REPEATS_2"/>
    <property type="match status" value="6"/>
</dbReference>
<dbReference type="Gene3D" id="2.130.10.10">
    <property type="entry name" value="YVTN repeat-like/Quinoprotein amine dehydrogenase"/>
    <property type="match status" value="2"/>
</dbReference>
<dbReference type="SUPFAM" id="SSF50978">
    <property type="entry name" value="WD40 repeat-like"/>
    <property type="match status" value="1"/>
</dbReference>
<feature type="region of interest" description="Disordered" evidence="4">
    <location>
        <begin position="353"/>
        <end position="388"/>
    </location>
</feature>
<keyword evidence="2" id="KW-0677">Repeat</keyword>
<keyword evidence="1 3" id="KW-0853">WD repeat</keyword>
<feature type="repeat" description="WD" evidence="3">
    <location>
        <begin position="217"/>
        <end position="250"/>
    </location>
</feature>
<feature type="repeat" description="WD" evidence="3">
    <location>
        <begin position="189"/>
        <end position="216"/>
    </location>
</feature>
<dbReference type="OrthoDB" id="6262491at2759"/>
<dbReference type="InterPro" id="IPR015943">
    <property type="entry name" value="WD40/YVTN_repeat-like_dom_sf"/>
</dbReference>
<organism evidence="5 6">
    <name type="scientific">Piptocephalis cylindrospora</name>
    <dbReference type="NCBI Taxonomy" id="1907219"/>
    <lineage>
        <taxon>Eukaryota</taxon>
        <taxon>Fungi</taxon>
        <taxon>Fungi incertae sedis</taxon>
        <taxon>Zoopagomycota</taxon>
        <taxon>Zoopagomycotina</taxon>
        <taxon>Zoopagomycetes</taxon>
        <taxon>Zoopagales</taxon>
        <taxon>Piptocephalidaceae</taxon>
        <taxon>Piptocephalis</taxon>
    </lineage>
</organism>
<evidence type="ECO:0000256" key="2">
    <source>
        <dbReference type="ARBA" id="ARBA00022737"/>
    </source>
</evidence>
<feature type="repeat" description="WD" evidence="3">
    <location>
        <begin position="83"/>
        <end position="123"/>
    </location>
</feature>
<dbReference type="CDD" id="cd00200">
    <property type="entry name" value="WD40"/>
    <property type="match status" value="1"/>
</dbReference>
<name>A0A4P9Y1L7_9FUNG</name>
<evidence type="ECO:0000313" key="5">
    <source>
        <dbReference type="EMBL" id="RKP12718.1"/>
    </source>
</evidence>
<dbReference type="InterPro" id="IPR020472">
    <property type="entry name" value="WD40_PAC1"/>
</dbReference>
<evidence type="ECO:0000256" key="3">
    <source>
        <dbReference type="PROSITE-ProRule" id="PRU00221"/>
    </source>
</evidence>
<dbReference type="PROSITE" id="PS00678">
    <property type="entry name" value="WD_REPEATS_1"/>
    <property type="match status" value="2"/>
</dbReference>
<evidence type="ECO:0000256" key="1">
    <source>
        <dbReference type="ARBA" id="ARBA00022574"/>
    </source>
</evidence>
<evidence type="ECO:0000313" key="6">
    <source>
        <dbReference type="Proteomes" id="UP000267251"/>
    </source>
</evidence>
<keyword evidence="6" id="KW-1185">Reference proteome</keyword>